<keyword evidence="4" id="KW-1003">Cell membrane</keyword>
<evidence type="ECO:0000256" key="5">
    <source>
        <dbReference type="ARBA" id="ARBA00022692"/>
    </source>
</evidence>
<proteinExistence type="inferred from homology"/>
<feature type="transmembrane region" description="Helical" evidence="8">
    <location>
        <begin position="128"/>
        <end position="151"/>
    </location>
</feature>
<feature type="transmembrane region" description="Helical" evidence="8">
    <location>
        <begin position="97"/>
        <end position="116"/>
    </location>
</feature>
<feature type="transmembrane region" description="Helical" evidence="8">
    <location>
        <begin position="289"/>
        <end position="309"/>
    </location>
</feature>
<keyword evidence="6 8" id="KW-1133">Transmembrane helix</keyword>
<dbReference type="AlphaFoldDB" id="A0A7C4S165"/>
<comment type="subcellular location">
    <subcellularLocation>
        <location evidence="1">Cell membrane</location>
        <topology evidence="1">Multi-pass membrane protein</topology>
    </subcellularLocation>
</comment>
<dbReference type="InterPro" id="IPR037294">
    <property type="entry name" value="ABC_BtuC-like"/>
</dbReference>
<dbReference type="EMBL" id="DSZH01000072">
    <property type="protein sequence ID" value="HGU47238.1"/>
    <property type="molecule type" value="Genomic_DNA"/>
</dbReference>
<dbReference type="PANTHER" id="PTHR30472">
    <property type="entry name" value="FERRIC ENTEROBACTIN TRANSPORT SYSTEM PERMEASE PROTEIN"/>
    <property type="match status" value="1"/>
</dbReference>
<comment type="caution">
    <text evidence="10">The sequence shown here is derived from an EMBL/GenBank/DDBJ whole genome shotgun (WGS) entry which is preliminary data.</text>
</comment>
<gene>
    <name evidence="10" type="ORF">ENT60_01575</name>
    <name evidence="9" type="ORF">ENU28_02015</name>
</gene>
<dbReference type="GO" id="GO:0022857">
    <property type="term" value="F:transmembrane transporter activity"/>
    <property type="evidence" value="ECO:0007669"/>
    <property type="project" value="InterPro"/>
</dbReference>
<keyword evidence="3" id="KW-0813">Transport</keyword>
<name>A0A7C4S165_UNCW3</name>
<dbReference type="InterPro" id="IPR000522">
    <property type="entry name" value="ABC_transptr_permease_BtuC"/>
</dbReference>
<evidence type="ECO:0000256" key="6">
    <source>
        <dbReference type="ARBA" id="ARBA00022989"/>
    </source>
</evidence>
<evidence type="ECO:0000256" key="1">
    <source>
        <dbReference type="ARBA" id="ARBA00004651"/>
    </source>
</evidence>
<feature type="transmembrane region" description="Helical" evidence="8">
    <location>
        <begin position="223"/>
        <end position="252"/>
    </location>
</feature>
<evidence type="ECO:0000313" key="10">
    <source>
        <dbReference type="EMBL" id="HGU47238.1"/>
    </source>
</evidence>
<feature type="transmembrane region" description="Helical" evidence="8">
    <location>
        <begin position="73"/>
        <end position="91"/>
    </location>
</feature>
<evidence type="ECO:0000256" key="7">
    <source>
        <dbReference type="ARBA" id="ARBA00023136"/>
    </source>
</evidence>
<dbReference type="Gene3D" id="1.10.3470.10">
    <property type="entry name" value="ABC transporter involved in vitamin B12 uptake, BtuC"/>
    <property type="match status" value="1"/>
</dbReference>
<dbReference type="GO" id="GO:0005886">
    <property type="term" value="C:plasma membrane"/>
    <property type="evidence" value="ECO:0007669"/>
    <property type="project" value="UniProtKB-SubCell"/>
</dbReference>
<dbReference type="EMBL" id="DTBX01000076">
    <property type="protein sequence ID" value="HGQ55225.1"/>
    <property type="molecule type" value="Genomic_DNA"/>
</dbReference>
<evidence type="ECO:0000256" key="8">
    <source>
        <dbReference type="SAM" id="Phobius"/>
    </source>
</evidence>
<keyword evidence="5 8" id="KW-0812">Transmembrane</keyword>
<evidence type="ECO:0000256" key="3">
    <source>
        <dbReference type="ARBA" id="ARBA00022448"/>
    </source>
</evidence>
<protein>
    <submittedName>
        <fullName evidence="10">Iron ABC transporter permease</fullName>
    </submittedName>
</protein>
<dbReference type="PANTHER" id="PTHR30472:SF25">
    <property type="entry name" value="ABC TRANSPORTER PERMEASE PROTEIN MJ0876-RELATED"/>
    <property type="match status" value="1"/>
</dbReference>
<feature type="transmembrane region" description="Helical" evidence="8">
    <location>
        <begin position="45"/>
        <end position="66"/>
    </location>
</feature>
<evidence type="ECO:0000313" key="9">
    <source>
        <dbReference type="EMBL" id="HGQ55225.1"/>
    </source>
</evidence>
<dbReference type="Pfam" id="PF01032">
    <property type="entry name" value="FecCD"/>
    <property type="match status" value="1"/>
</dbReference>
<evidence type="ECO:0000256" key="2">
    <source>
        <dbReference type="ARBA" id="ARBA00007935"/>
    </source>
</evidence>
<feature type="transmembrane region" description="Helical" evidence="8">
    <location>
        <begin position="264"/>
        <end position="282"/>
    </location>
</feature>
<evidence type="ECO:0000256" key="4">
    <source>
        <dbReference type="ARBA" id="ARBA00022475"/>
    </source>
</evidence>
<dbReference type="SUPFAM" id="SSF81345">
    <property type="entry name" value="ABC transporter involved in vitamin B12 uptake, BtuC"/>
    <property type="match status" value="1"/>
</dbReference>
<dbReference type="CDD" id="cd06550">
    <property type="entry name" value="TM_ABC_iron-siderophores_like"/>
    <property type="match status" value="1"/>
</dbReference>
<accession>A0A7C4S165</accession>
<keyword evidence="7 8" id="KW-0472">Membrane</keyword>
<sequence>MKNKKVKMFFLFSFLSLLIFLSLFLGVDGFSFDKTIVLKVRLPRVILGFLSGGSLAYAGAVLQGLLENPLCDPYILGIASGAAFGVCLGYLTKKLSYFFSPLFAFLGSFIAIFLVYNLAFYKGKTNKIALILAGVIISFLFSSLTMLFMVFSKRPLNEIIYLIMGNLAFVFNKFTLTIFVIMNFISIIFLIIIYSKAFELNCLSLGTEVAESLGVNYQQSIRLLFFLTSFLVAIQVAFAGAISFVGLIIPHLTRFIFGANYKTVLPLSFILGAIVVIIADLIARTIAPIELPISMVTTFFGAPFFLYLLRRNL</sequence>
<reference evidence="10" key="1">
    <citation type="journal article" date="2020" name="mSystems">
        <title>Genome- and Community-Level Interaction Insights into Carbon Utilization and Element Cycling Functions of Hydrothermarchaeota in Hydrothermal Sediment.</title>
        <authorList>
            <person name="Zhou Z."/>
            <person name="Liu Y."/>
            <person name="Xu W."/>
            <person name="Pan J."/>
            <person name="Luo Z.H."/>
            <person name="Li M."/>
        </authorList>
    </citation>
    <scope>NUCLEOTIDE SEQUENCE [LARGE SCALE GENOMIC DNA]</scope>
    <source>
        <strain evidence="10">SpSt-594</strain>
        <strain evidence="9">SpSt-655</strain>
    </source>
</reference>
<comment type="similarity">
    <text evidence="2">Belongs to the binding-protein-dependent transport system permease family. FecCD subfamily.</text>
</comment>
<organism evidence="10">
    <name type="scientific">candidate division WOR-3 bacterium</name>
    <dbReference type="NCBI Taxonomy" id="2052148"/>
    <lineage>
        <taxon>Bacteria</taxon>
        <taxon>Bacteria division WOR-3</taxon>
    </lineage>
</organism>
<feature type="transmembrane region" description="Helical" evidence="8">
    <location>
        <begin position="171"/>
        <end position="194"/>
    </location>
</feature>